<dbReference type="Pfam" id="PF02087">
    <property type="entry name" value="Nitrophorin"/>
    <property type="match status" value="1"/>
</dbReference>
<dbReference type="InterPro" id="IPR002351">
    <property type="entry name" value="Nitrophorin_domain"/>
</dbReference>
<dbReference type="InParanoid" id="T1HAE4"/>
<dbReference type="AlphaFoldDB" id="T1HAE4"/>
<accession>T1HAE4</accession>
<dbReference type="Gene3D" id="2.40.128.20">
    <property type="match status" value="1"/>
</dbReference>
<proteinExistence type="predicted"/>
<dbReference type="GO" id="GO:0070026">
    <property type="term" value="F:nitric oxide binding"/>
    <property type="evidence" value="ECO:0007669"/>
    <property type="project" value="InterPro"/>
</dbReference>
<evidence type="ECO:0000313" key="2">
    <source>
        <dbReference type="Proteomes" id="UP000015103"/>
    </source>
</evidence>
<dbReference type="InterPro" id="IPR012674">
    <property type="entry name" value="Calycin"/>
</dbReference>
<dbReference type="GO" id="GO:0051381">
    <property type="term" value="F:histamine binding"/>
    <property type="evidence" value="ECO:0007669"/>
    <property type="project" value="InterPro"/>
</dbReference>
<dbReference type="EnsemblMetazoa" id="RPRC000999-RA">
    <property type="protein sequence ID" value="RPRC000999-PA"/>
    <property type="gene ID" value="RPRC000999"/>
</dbReference>
<reference evidence="1" key="1">
    <citation type="submission" date="2015-05" db="UniProtKB">
        <authorList>
            <consortium name="EnsemblMetazoa"/>
        </authorList>
    </citation>
    <scope>IDENTIFICATION</scope>
</reference>
<sequence>SDKIPSSYIALVLAVSAVSAAVSTPERCTKVKSENTFDMKKFFSGTWYMTHVKVEGRTVTRDRMKCTTITAKTCTDCSVKEVFSYYSPTNQSFTYIEILFTTTSAENNQYTVKYRPVDKEGKNENHNICGIKFRSELIIKMNDQICLVAGKPKGLYGITSRVKGVTKVESMISQTLSDSKLNLGDFTSIQGLQCKYP</sequence>
<dbReference type="HOGENOM" id="CLU_117833_0_0_1"/>
<dbReference type="EMBL" id="ACPB03012820">
    <property type="status" value="NOT_ANNOTATED_CDS"/>
    <property type="molecule type" value="Genomic_DNA"/>
</dbReference>
<dbReference type="Proteomes" id="UP000015103">
    <property type="component" value="Unassembled WGS sequence"/>
</dbReference>
<keyword evidence="2" id="KW-1185">Reference proteome</keyword>
<organism evidence="1 2">
    <name type="scientific">Rhodnius prolixus</name>
    <name type="common">Triatomid bug</name>
    <dbReference type="NCBI Taxonomy" id="13249"/>
    <lineage>
        <taxon>Eukaryota</taxon>
        <taxon>Metazoa</taxon>
        <taxon>Ecdysozoa</taxon>
        <taxon>Arthropoda</taxon>
        <taxon>Hexapoda</taxon>
        <taxon>Insecta</taxon>
        <taxon>Pterygota</taxon>
        <taxon>Neoptera</taxon>
        <taxon>Paraneoptera</taxon>
        <taxon>Hemiptera</taxon>
        <taxon>Heteroptera</taxon>
        <taxon>Panheteroptera</taxon>
        <taxon>Cimicomorpha</taxon>
        <taxon>Reduviidae</taxon>
        <taxon>Triatominae</taxon>
        <taxon>Rhodnius</taxon>
    </lineage>
</organism>
<dbReference type="VEuPathDB" id="VectorBase:RPRC000999"/>
<protein>
    <submittedName>
        <fullName evidence="1">Nitrophorin domain-containing protein</fullName>
    </submittedName>
</protein>
<dbReference type="SUPFAM" id="SSF50814">
    <property type="entry name" value="Lipocalins"/>
    <property type="match status" value="1"/>
</dbReference>
<evidence type="ECO:0000313" key="1">
    <source>
        <dbReference type="EnsemblMetazoa" id="RPRC000999-PA"/>
    </source>
</evidence>
<name>T1HAE4_RHOPR</name>